<evidence type="ECO:0000313" key="2">
    <source>
        <dbReference type="Proteomes" id="UP000866496"/>
    </source>
</evidence>
<protein>
    <submittedName>
        <fullName evidence="1">Uncharacterized protein</fullName>
    </submittedName>
</protein>
<name>A0AAN5T1R1_LEGPN</name>
<proteinExistence type="predicted"/>
<dbReference type="EMBL" id="DACWHX010000009">
    <property type="protein sequence ID" value="HAU1880328.1"/>
    <property type="molecule type" value="Genomic_DNA"/>
</dbReference>
<dbReference type="Proteomes" id="UP000866496">
    <property type="component" value="Unassembled WGS sequence"/>
</dbReference>
<gene>
    <name evidence="1" type="ORF">JBJ86_08755</name>
</gene>
<reference evidence="1" key="1">
    <citation type="journal article" date="2018" name="Genome Biol.">
        <title>SKESA: strategic k-mer extension for scrupulous assemblies.</title>
        <authorList>
            <person name="Souvorov A."/>
            <person name="Agarwala R."/>
            <person name="Lipman D.J."/>
        </authorList>
    </citation>
    <scope>NUCLEOTIDE SEQUENCE</scope>
    <source>
        <strain evidence="1">AZ00058701</strain>
    </source>
</reference>
<accession>A0AAN5T1R1</accession>
<organism evidence="1 2">
    <name type="scientific">Legionella pneumophila</name>
    <dbReference type="NCBI Taxonomy" id="446"/>
    <lineage>
        <taxon>Bacteria</taxon>
        <taxon>Pseudomonadati</taxon>
        <taxon>Pseudomonadota</taxon>
        <taxon>Gammaproteobacteria</taxon>
        <taxon>Legionellales</taxon>
        <taxon>Legionellaceae</taxon>
        <taxon>Legionella</taxon>
    </lineage>
</organism>
<sequence length="72" mass="8620">MQIFYLFEFNLSTAQLMVIKKLMNMFKALVYTLPEWHLLALSLWHNLFILFQDKGQTSLNKHHRKVRNAAVK</sequence>
<dbReference type="AlphaFoldDB" id="A0AAN5T1R1"/>
<reference evidence="1" key="2">
    <citation type="submission" date="2019-10" db="EMBL/GenBank/DDBJ databases">
        <authorList>
            <consortium name="NCBI Pathogen Detection Project"/>
        </authorList>
    </citation>
    <scope>NUCLEOTIDE SEQUENCE</scope>
    <source>
        <strain evidence="1">AZ00058701</strain>
    </source>
</reference>
<evidence type="ECO:0000313" key="1">
    <source>
        <dbReference type="EMBL" id="HAU1880328.1"/>
    </source>
</evidence>
<comment type="caution">
    <text evidence="1">The sequence shown here is derived from an EMBL/GenBank/DDBJ whole genome shotgun (WGS) entry which is preliminary data.</text>
</comment>